<dbReference type="Gene3D" id="2.60.40.1120">
    <property type="entry name" value="Carboxypeptidase-like, regulatory domain"/>
    <property type="match status" value="1"/>
</dbReference>
<proteinExistence type="inferred from homology"/>
<feature type="domain" description="TonB-dependent receptor plug" evidence="12">
    <location>
        <begin position="135"/>
        <end position="242"/>
    </location>
</feature>
<dbReference type="FunFam" id="2.170.130.10:FF:000009">
    <property type="entry name" value="SusC/RagA family TonB-linked outer membrane protein"/>
    <property type="match status" value="1"/>
</dbReference>
<comment type="similarity">
    <text evidence="8 9">Belongs to the TonB-dependent receptor family.</text>
</comment>
<dbReference type="SUPFAM" id="SSF56935">
    <property type="entry name" value="Porins"/>
    <property type="match status" value="1"/>
</dbReference>
<dbReference type="NCBIfam" id="TIGR04057">
    <property type="entry name" value="SusC_RagA_signa"/>
    <property type="match status" value="1"/>
</dbReference>
<dbReference type="InterPro" id="IPR037066">
    <property type="entry name" value="Plug_dom_sf"/>
</dbReference>
<dbReference type="InterPro" id="IPR000531">
    <property type="entry name" value="Beta-barrel_TonB"/>
</dbReference>
<evidence type="ECO:0000256" key="7">
    <source>
        <dbReference type="ARBA" id="ARBA00023237"/>
    </source>
</evidence>
<dbReference type="Pfam" id="PF13715">
    <property type="entry name" value="CarbopepD_reg_2"/>
    <property type="match status" value="1"/>
</dbReference>
<keyword evidence="7 8" id="KW-0998">Cell outer membrane</keyword>
<keyword evidence="2 8" id="KW-0813">Transport</keyword>
<evidence type="ECO:0000256" key="4">
    <source>
        <dbReference type="ARBA" id="ARBA00022692"/>
    </source>
</evidence>
<dbReference type="InterPro" id="IPR036942">
    <property type="entry name" value="Beta-barrel_TonB_sf"/>
</dbReference>
<evidence type="ECO:0000256" key="9">
    <source>
        <dbReference type="RuleBase" id="RU003357"/>
    </source>
</evidence>
<dbReference type="EMBL" id="CP050831">
    <property type="protein sequence ID" value="QIU94077.1"/>
    <property type="molecule type" value="Genomic_DNA"/>
</dbReference>
<keyword evidence="6 8" id="KW-0472">Membrane</keyword>
<accession>A0A6H0KNW9</accession>
<dbReference type="KEGG" id="bfc:BacF7301_07915"/>
<dbReference type="NCBIfam" id="TIGR04056">
    <property type="entry name" value="OMP_RagA_SusC"/>
    <property type="match status" value="1"/>
</dbReference>
<keyword evidence="10" id="KW-0732">Signal</keyword>
<keyword evidence="5 9" id="KW-0798">TonB box</keyword>
<evidence type="ECO:0000313" key="13">
    <source>
        <dbReference type="EMBL" id="QIU94077.1"/>
    </source>
</evidence>
<evidence type="ECO:0000256" key="8">
    <source>
        <dbReference type="PROSITE-ProRule" id="PRU01360"/>
    </source>
</evidence>
<dbReference type="PROSITE" id="PS51257">
    <property type="entry name" value="PROKAR_LIPOPROTEIN"/>
    <property type="match status" value="1"/>
</dbReference>
<evidence type="ECO:0000259" key="12">
    <source>
        <dbReference type="Pfam" id="PF07715"/>
    </source>
</evidence>
<keyword evidence="14" id="KW-1185">Reference proteome</keyword>
<dbReference type="InterPro" id="IPR039426">
    <property type="entry name" value="TonB-dep_rcpt-like"/>
</dbReference>
<dbReference type="Gene3D" id="2.170.130.10">
    <property type="entry name" value="TonB-dependent receptor, plug domain"/>
    <property type="match status" value="1"/>
</dbReference>
<evidence type="ECO:0000313" key="14">
    <source>
        <dbReference type="Proteomes" id="UP000501780"/>
    </source>
</evidence>
<feature type="domain" description="TonB-dependent receptor-like beta-barrel" evidence="11">
    <location>
        <begin position="454"/>
        <end position="833"/>
    </location>
</feature>
<sequence>MYKDIYLVLMGLSLSACLLPATAIYASRTEVTPKLITEAVQQVKKVNGTVIDPTGMPIIGATVLEKNNPSNGTITDIDGKFNLSVKPDAIISISYIGYTTQDIRVGNQTYFKIILKEDSKTLDEVVVIGFGAQKKESLTGAVSQVKMDDVLGSRPVVNAMTALQGTMPGLQITPNGDASGPGQTKSFNIRGTTSINGGGPLVLIDNVPGDIDMLNPEDIESVSVLKDASSSAIYGARAAFGVILVTTKKGKKGEKFHLNYNNNFGFQKSVNRPEQADGLQWMQAYLDGEFNAGKYFTGQDMHKWMEYLTEYRKNPDSFQTTGDGIYVDPESGLNYYLNEKNIYTNIFDDFGFLQTHNASLSGGTELLTYRMSVGYSDEQGILVTDKDRYKRLSGSAYISAEVTPWLTQSVDIRYAQSNKNMPVTSDHTGLYDMRLPVVYPEGNLTLPDGTVLPTNTPYNILQLATDNNTITDNARILSKTTLKPLKGLEINFEYTFDKKIKDNNTNKAVIPYTSVELAKINTADNSSLGTTKESTDYNAINLYGSYEHTWLDAHHLTLTAGFNQESSDYKKLYAYSYDMINDDKPSHNTAIGESKTITEDHRVFTVRGAFYRINYDYQGKYLFSTSGRYDGSSKFPKKNRFGFFPTVSLGWNIAREAFMQPVAKNWLSEFKLRASWGQIGNQAIDPYKYTPSMSTYEKKDIPWLVNGLKPTTIWAPGLVSDNFTWETVETLDFGFDLSAFNGRLQGTFDWYRRDTKDMLAPGLELPKLVGASAPLQNTADLRTKGWEVNVSWRDKIGDWGYTVGFNIYNSKTIVNKYNNESKILFKSDGNNNYYEGYEIGSIWGYVTDGYYSVDDFTDTNSWKLKDGVVSVDGISPRPGDIKFKNLRDDENSTNRIDEGDGTLANPGDRKIIGNNALRLQYGINLGASYKGFNLDVLLQGIGKRDVWISDARRWPFHSGQFGQIFSDQLDYWKPVDAANGNWTAMNPDAEFFRIYGQRNNSGYNTRKQTKYLLNGAYLRIKNVTLSYSFPQKLISPIYLSGLKAFVSCENLHTFSHLPKGYDPERLSWGYPFYRTISFGINVTL</sequence>
<dbReference type="InterPro" id="IPR023996">
    <property type="entry name" value="TonB-dep_OMP_SusC/RagA"/>
</dbReference>
<dbReference type="SUPFAM" id="SSF49464">
    <property type="entry name" value="Carboxypeptidase regulatory domain-like"/>
    <property type="match status" value="1"/>
</dbReference>
<dbReference type="Pfam" id="PF07715">
    <property type="entry name" value="Plug"/>
    <property type="match status" value="1"/>
</dbReference>
<reference evidence="13 14" key="1">
    <citation type="submission" date="2020-03" db="EMBL/GenBank/DDBJ databases">
        <title>Genomic analysis of Bacteroides faecium CBA7301.</title>
        <authorList>
            <person name="Kim J."/>
            <person name="Roh S.W."/>
        </authorList>
    </citation>
    <scope>NUCLEOTIDE SEQUENCE [LARGE SCALE GENOMIC DNA]</scope>
    <source>
        <strain evidence="13 14">CBA7301</strain>
    </source>
</reference>
<comment type="subcellular location">
    <subcellularLocation>
        <location evidence="1 8">Cell outer membrane</location>
        <topology evidence="1 8">Multi-pass membrane protein</topology>
    </subcellularLocation>
</comment>
<dbReference type="Pfam" id="PF00593">
    <property type="entry name" value="TonB_dep_Rec_b-barrel"/>
    <property type="match status" value="1"/>
</dbReference>
<evidence type="ECO:0000259" key="11">
    <source>
        <dbReference type="Pfam" id="PF00593"/>
    </source>
</evidence>
<dbReference type="InterPro" id="IPR012910">
    <property type="entry name" value="Plug_dom"/>
</dbReference>
<protein>
    <submittedName>
        <fullName evidence="13">TonB-dependent receptor</fullName>
    </submittedName>
</protein>
<dbReference type="FunFam" id="2.60.40.1120:FF:000003">
    <property type="entry name" value="Outer membrane protein Omp121"/>
    <property type="match status" value="1"/>
</dbReference>
<dbReference type="PROSITE" id="PS52016">
    <property type="entry name" value="TONB_DEPENDENT_REC_3"/>
    <property type="match status" value="1"/>
</dbReference>
<dbReference type="Gene3D" id="2.40.170.20">
    <property type="entry name" value="TonB-dependent receptor, beta-barrel domain"/>
    <property type="match status" value="1"/>
</dbReference>
<evidence type="ECO:0000256" key="2">
    <source>
        <dbReference type="ARBA" id="ARBA00022448"/>
    </source>
</evidence>
<evidence type="ECO:0000256" key="1">
    <source>
        <dbReference type="ARBA" id="ARBA00004571"/>
    </source>
</evidence>
<dbReference type="GO" id="GO:0009279">
    <property type="term" value="C:cell outer membrane"/>
    <property type="evidence" value="ECO:0007669"/>
    <property type="project" value="UniProtKB-SubCell"/>
</dbReference>
<feature type="chain" id="PRO_5026057805" evidence="10">
    <location>
        <begin position="27"/>
        <end position="1084"/>
    </location>
</feature>
<organism evidence="13 14">
    <name type="scientific">Bacteroides faecium</name>
    <dbReference type="NCBI Taxonomy" id="2715212"/>
    <lineage>
        <taxon>Bacteria</taxon>
        <taxon>Pseudomonadati</taxon>
        <taxon>Bacteroidota</taxon>
        <taxon>Bacteroidia</taxon>
        <taxon>Bacteroidales</taxon>
        <taxon>Bacteroidaceae</taxon>
        <taxon>Bacteroides</taxon>
    </lineage>
</organism>
<dbReference type="InterPro" id="IPR008969">
    <property type="entry name" value="CarboxyPept-like_regulatory"/>
</dbReference>
<evidence type="ECO:0000256" key="6">
    <source>
        <dbReference type="ARBA" id="ARBA00023136"/>
    </source>
</evidence>
<evidence type="ECO:0000256" key="10">
    <source>
        <dbReference type="SAM" id="SignalP"/>
    </source>
</evidence>
<feature type="signal peptide" evidence="10">
    <location>
        <begin position="1"/>
        <end position="26"/>
    </location>
</feature>
<gene>
    <name evidence="13" type="ORF">BacF7301_07915</name>
</gene>
<keyword evidence="4 8" id="KW-0812">Transmembrane</keyword>
<keyword evidence="13" id="KW-0675">Receptor</keyword>
<evidence type="ECO:0000256" key="3">
    <source>
        <dbReference type="ARBA" id="ARBA00022452"/>
    </source>
</evidence>
<dbReference type="AlphaFoldDB" id="A0A6H0KNW9"/>
<evidence type="ECO:0000256" key="5">
    <source>
        <dbReference type="ARBA" id="ARBA00023077"/>
    </source>
</evidence>
<dbReference type="InterPro" id="IPR023997">
    <property type="entry name" value="TonB-dep_OMP_SusC/RagA_CS"/>
</dbReference>
<name>A0A6H0KNW9_9BACE</name>
<dbReference type="Proteomes" id="UP000501780">
    <property type="component" value="Chromosome"/>
</dbReference>
<keyword evidence="3 8" id="KW-1134">Transmembrane beta strand</keyword>